<dbReference type="InterPro" id="IPR006652">
    <property type="entry name" value="Kelch_1"/>
</dbReference>
<keyword evidence="3" id="KW-0732">Signal</keyword>
<dbReference type="OrthoDB" id="103335at2"/>
<organism evidence="4 5">
    <name type="scientific">Pontibacter actiniarum</name>
    <dbReference type="NCBI Taxonomy" id="323450"/>
    <lineage>
        <taxon>Bacteria</taxon>
        <taxon>Pseudomonadati</taxon>
        <taxon>Bacteroidota</taxon>
        <taxon>Cytophagia</taxon>
        <taxon>Cytophagales</taxon>
        <taxon>Hymenobacteraceae</taxon>
        <taxon>Pontibacter</taxon>
    </lineage>
</organism>
<dbReference type="PANTHER" id="PTHR24412:SF441">
    <property type="entry name" value="KELCH-LIKE PROTEIN 28"/>
    <property type="match status" value="1"/>
</dbReference>
<evidence type="ECO:0008006" key="6">
    <source>
        <dbReference type="Google" id="ProtNLM"/>
    </source>
</evidence>
<name>A0A1X9YWQ7_9BACT</name>
<dbReference type="SMART" id="SM00612">
    <property type="entry name" value="Kelch"/>
    <property type="match status" value="3"/>
</dbReference>
<dbReference type="InterPro" id="IPR011043">
    <property type="entry name" value="Gal_Oxase/kelch_b-propeller"/>
</dbReference>
<dbReference type="STRING" id="709015.GCA_000472485_03859"/>
<dbReference type="RefSeq" id="WP_084196292.1">
    <property type="nucleotide sequence ID" value="NZ_CP021235.1"/>
</dbReference>
<proteinExistence type="predicted"/>
<evidence type="ECO:0000313" key="5">
    <source>
        <dbReference type="Proteomes" id="UP000266292"/>
    </source>
</evidence>
<evidence type="ECO:0000256" key="2">
    <source>
        <dbReference type="ARBA" id="ARBA00022737"/>
    </source>
</evidence>
<dbReference type="Pfam" id="PF01344">
    <property type="entry name" value="Kelch_1"/>
    <property type="match status" value="3"/>
</dbReference>
<sequence>MKNPFKNMRFWAVAAFVLSLCVFSSCDSDNDDEVLLGEWQKSSDFAGVARSSAVSFVIDGKGYVGTGHDGSKRLKDFWVFNPENGDWKRLPDLPGPARSGAVGFSANGKGYIGTGYDGNGYLKDFYEFDPNAGEGNGEWVQIEDFPATARYGAIAMSLANKGYVGAGFDGNYLKDFWQYDPATATWTEQVSLKGAKRLNGFAFTVNGKGYVGGGQNNSVYQTDLLEFDPATGEWSNKKGLEEADRAGEEFPVSRMYGTAFTINNNAYLVGGTAGGTSALADVWKYDPLSDTWTQLNVFKGGLRVGAVGFGIGESGYVGLGNSGSFYADDFWKLNPTLIVEK</sequence>
<dbReference type="AlphaFoldDB" id="A0A1X9YWQ7"/>
<keyword evidence="2" id="KW-0677">Repeat</keyword>
<keyword evidence="5" id="KW-1185">Reference proteome</keyword>
<dbReference type="Gene3D" id="2.120.10.80">
    <property type="entry name" value="Kelch-type beta propeller"/>
    <property type="match status" value="2"/>
</dbReference>
<protein>
    <recommendedName>
        <fullName evidence="6">Galactose oxidase</fullName>
    </recommendedName>
</protein>
<evidence type="ECO:0000256" key="1">
    <source>
        <dbReference type="ARBA" id="ARBA00022441"/>
    </source>
</evidence>
<feature type="signal peptide" evidence="3">
    <location>
        <begin position="1"/>
        <end position="27"/>
    </location>
</feature>
<dbReference type="SUPFAM" id="SSF50965">
    <property type="entry name" value="Galactose oxidase, central domain"/>
    <property type="match status" value="1"/>
</dbReference>
<evidence type="ECO:0000256" key="3">
    <source>
        <dbReference type="SAM" id="SignalP"/>
    </source>
</evidence>
<dbReference type="PROSITE" id="PS51257">
    <property type="entry name" value="PROKAR_LIPOPROTEIN"/>
    <property type="match status" value="1"/>
</dbReference>
<accession>A0A1X9YWQ7</accession>
<dbReference type="EMBL" id="CP021235">
    <property type="protein sequence ID" value="ARS37357.1"/>
    <property type="molecule type" value="Genomic_DNA"/>
</dbReference>
<reference evidence="5" key="1">
    <citation type="submission" date="2017-05" db="EMBL/GenBank/DDBJ databases">
        <authorList>
            <person name="Ray J."/>
            <person name="Price M."/>
            <person name="Deutschbauer A."/>
        </authorList>
    </citation>
    <scope>NUCLEOTIDE SEQUENCE [LARGE SCALE GENOMIC DNA]</scope>
    <source>
        <strain evidence="5">DSM 19842</strain>
    </source>
</reference>
<feature type="chain" id="PRO_5011004971" description="Galactose oxidase" evidence="3">
    <location>
        <begin position="28"/>
        <end position="341"/>
    </location>
</feature>
<dbReference type="KEGG" id="pact:CA264_19105"/>
<dbReference type="Proteomes" id="UP000266292">
    <property type="component" value="Chromosome"/>
</dbReference>
<evidence type="ECO:0000313" key="4">
    <source>
        <dbReference type="EMBL" id="ARS37357.1"/>
    </source>
</evidence>
<gene>
    <name evidence="4" type="ORF">CA264_19105</name>
</gene>
<dbReference type="PANTHER" id="PTHR24412">
    <property type="entry name" value="KELCH PROTEIN"/>
    <property type="match status" value="1"/>
</dbReference>
<keyword evidence="1" id="KW-0880">Kelch repeat</keyword>
<dbReference type="InterPro" id="IPR015915">
    <property type="entry name" value="Kelch-typ_b-propeller"/>
</dbReference>